<dbReference type="AlphaFoldDB" id="A0A5C5TV66"/>
<dbReference type="OrthoDB" id="8902323at2"/>
<dbReference type="RefSeq" id="WP_146389217.1">
    <property type="nucleotide sequence ID" value="NZ_VOHK01000009.1"/>
</dbReference>
<comment type="caution">
    <text evidence="2">The sequence shown here is derived from an EMBL/GenBank/DDBJ whole genome shotgun (WGS) entry which is preliminary data.</text>
</comment>
<reference evidence="2 3" key="1">
    <citation type="journal article" date="2008" name="Int. J. Syst. Evol. Microbiol.">
        <title>Luteimonas marina sp. nov., isolated from seawater.</title>
        <authorList>
            <person name="Baik K.S."/>
            <person name="Park S.C."/>
            <person name="Kim M.S."/>
            <person name="Kim E.M."/>
            <person name="Park C."/>
            <person name="Chun J."/>
            <person name="Seong C.N."/>
        </authorList>
    </citation>
    <scope>NUCLEOTIDE SEQUENCE [LARGE SCALE GENOMIC DNA]</scope>
    <source>
        <strain evidence="2 3">FR1330</strain>
    </source>
</reference>
<feature type="region of interest" description="Disordered" evidence="1">
    <location>
        <begin position="354"/>
        <end position="378"/>
    </location>
</feature>
<evidence type="ECO:0000313" key="3">
    <source>
        <dbReference type="Proteomes" id="UP000319980"/>
    </source>
</evidence>
<proteinExistence type="predicted"/>
<organism evidence="2 3">
    <name type="scientific">Luteimonas marina</name>
    <dbReference type="NCBI Taxonomy" id="488485"/>
    <lineage>
        <taxon>Bacteria</taxon>
        <taxon>Pseudomonadati</taxon>
        <taxon>Pseudomonadota</taxon>
        <taxon>Gammaproteobacteria</taxon>
        <taxon>Lysobacterales</taxon>
        <taxon>Lysobacteraceae</taxon>
        <taxon>Luteimonas</taxon>
    </lineage>
</organism>
<keyword evidence="3" id="KW-1185">Reference proteome</keyword>
<evidence type="ECO:0000313" key="2">
    <source>
        <dbReference type="EMBL" id="TWT17556.1"/>
    </source>
</evidence>
<evidence type="ECO:0000256" key="1">
    <source>
        <dbReference type="SAM" id="MobiDB-lite"/>
    </source>
</evidence>
<protein>
    <submittedName>
        <fullName evidence="2">Uncharacterized protein</fullName>
    </submittedName>
</protein>
<dbReference type="EMBL" id="VOHK01000009">
    <property type="protein sequence ID" value="TWT17556.1"/>
    <property type="molecule type" value="Genomic_DNA"/>
</dbReference>
<sequence length="378" mass="41402">MLLALSACGSASDAGDGRVAATQASGAHGSATSDTRRLVPVEIVDTSGFGTPMVAFRLQVPRGWQTAGGVQWNDKAECYSHQARVTWAAVAPDNVSVYEMYPAFVWQVKGTELPVDPCPVEPFRSARELLEAVAMQARPNARVLDYSDWPEHAARAEQSARRHGQPPPAEVEQRFDAGRVLIGYEADGVDMREVLAVAVTFNRVKSNGNIVAGAGRVDAYRAPNGQLDMGLLDRIVGSIEENPEWAEPAVKRVQANVNHFYAEQLKQIQAWHARRMAEINAKGAADRAAIWSRATREVAAMRAQTYANTQATNDRIHARTIDGIYERNAYAGIHGGTVYSSIHEGSRVFQDNSRTSNVWNTDDPHAQPSNATELERIR</sequence>
<accession>A0A5C5TV66</accession>
<name>A0A5C5TV66_9GAMM</name>
<dbReference type="Proteomes" id="UP000319980">
    <property type="component" value="Unassembled WGS sequence"/>
</dbReference>
<gene>
    <name evidence="2" type="ORF">FQY83_16665</name>
</gene>